<evidence type="ECO:0000313" key="3">
    <source>
        <dbReference type="Proteomes" id="UP000698800"/>
    </source>
</evidence>
<keyword evidence="3" id="KW-1185">Reference proteome</keyword>
<keyword evidence="1" id="KW-0472">Membrane</keyword>
<dbReference type="GO" id="GO:0016255">
    <property type="term" value="P:attachment of GPI anchor to protein"/>
    <property type="evidence" value="ECO:0007669"/>
    <property type="project" value="InterPro"/>
</dbReference>
<dbReference type="AlphaFoldDB" id="A0A9P8ICZ3"/>
<keyword evidence="1" id="KW-0812">Transmembrane</keyword>
<evidence type="ECO:0008006" key="4">
    <source>
        <dbReference type="Google" id="ProtNLM"/>
    </source>
</evidence>
<dbReference type="PANTHER" id="PTHR12959">
    <property type="entry name" value="GPI TRANSAMIDASE COMPONENT PIG-T-RELATED"/>
    <property type="match status" value="1"/>
</dbReference>
<dbReference type="OrthoDB" id="331263at2759"/>
<dbReference type="EMBL" id="JAGHQL010000008">
    <property type="protein sequence ID" value="KAH0545253.1"/>
    <property type="molecule type" value="Genomic_DNA"/>
</dbReference>
<evidence type="ECO:0000256" key="1">
    <source>
        <dbReference type="SAM" id="Phobius"/>
    </source>
</evidence>
<dbReference type="Proteomes" id="UP000698800">
    <property type="component" value="Unassembled WGS sequence"/>
</dbReference>
<name>A0A9P8ICZ3_9PEZI</name>
<organism evidence="2 3">
    <name type="scientific">Glutinoglossum americanum</name>
    <dbReference type="NCBI Taxonomy" id="1670608"/>
    <lineage>
        <taxon>Eukaryota</taxon>
        <taxon>Fungi</taxon>
        <taxon>Dikarya</taxon>
        <taxon>Ascomycota</taxon>
        <taxon>Pezizomycotina</taxon>
        <taxon>Geoglossomycetes</taxon>
        <taxon>Geoglossales</taxon>
        <taxon>Geoglossaceae</taxon>
        <taxon>Glutinoglossum</taxon>
    </lineage>
</organism>
<evidence type="ECO:0000313" key="2">
    <source>
        <dbReference type="EMBL" id="KAH0545253.1"/>
    </source>
</evidence>
<protein>
    <recommendedName>
        <fullName evidence="4">GPI transamidase component GPI16</fullName>
    </recommendedName>
</protein>
<dbReference type="Pfam" id="PF04113">
    <property type="entry name" value="Gpi16"/>
    <property type="match status" value="1"/>
</dbReference>
<gene>
    <name evidence="2" type="ORF">FGG08_000707</name>
</gene>
<dbReference type="GO" id="GO:0042765">
    <property type="term" value="C:GPI-anchor transamidase complex"/>
    <property type="evidence" value="ECO:0007669"/>
    <property type="project" value="InterPro"/>
</dbReference>
<feature type="transmembrane region" description="Helical" evidence="1">
    <location>
        <begin position="343"/>
        <end position="363"/>
    </location>
</feature>
<dbReference type="InterPro" id="IPR007245">
    <property type="entry name" value="PIG-T"/>
</dbReference>
<sequence>MKSISSLLDGHKLFDASWQSMSIDVRPVCPEDGGECILEIDQTVDMVLDIERSKRHRDNPIPRPRPAEELICDGSKPYASDQICYPLDSTFDQPWSLSEVFGRPIKGSCPLTETDGENSEAVCMNISDQREVYSSPGAAEHKYPGGFFRCYKILDNAEFDLIIPKSQSDAIPGTPLDHPLLYAERSFTGHGQERGGVQTLLTNPSPDSPVEFVYLESLPWFMKTYLHTLRVKLTNASNNYTASPDKESLIKEIYYRPALDRRRGTQLEVRMLVPASSTVTLSYDFEKAVLRYTEYPPDANRGFDIAPAIIKITTPVGAPPLYIRTTSLLLALPTPDFSMPYNVIILTSTVMALAFGSIFNLLVRRFVAAEEAGLQWDFKVFKGRVVGRVRGLLGRLKGRKEVEMEAKIK</sequence>
<dbReference type="PANTHER" id="PTHR12959:SF11">
    <property type="entry name" value="GPI TRANSAMIDASE COMPONENT PIG-T"/>
    <property type="match status" value="1"/>
</dbReference>
<reference evidence="2" key="1">
    <citation type="submission" date="2021-03" db="EMBL/GenBank/DDBJ databases">
        <title>Comparative genomics and phylogenomic investigation of the class Geoglossomycetes provide insights into ecological specialization and systematics.</title>
        <authorList>
            <person name="Melie T."/>
            <person name="Pirro S."/>
            <person name="Miller A.N."/>
            <person name="Quandt A."/>
        </authorList>
    </citation>
    <scope>NUCLEOTIDE SEQUENCE</scope>
    <source>
        <strain evidence="2">GBOQ0MN5Z8</strain>
    </source>
</reference>
<keyword evidence="1" id="KW-1133">Transmembrane helix</keyword>
<comment type="caution">
    <text evidence="2">The sequence shown here is derived from an EMBL/GenBank/DDBJ whole genome shotgun (WGS) entry which is preliminary data.</text>
</comment>
<proteinExistence type="predicted"/>
<accession>A0A9P8ICZ3</accession>